<dbReference type="EMBL" id="BPVZ01000076">
    <property type="protein sequence ID" value="GKV27607.1"/>
    <property type="molecule type" value="Genomic_DNA"/>
</dbReference>
<keyword evidence="1" id="KW-0812">Transmembrane</keyword>
<keyword evidence="3" id="KW-1185">Reference proteome</keyword>
<feature type="transmembrane region" description="Helical" evidence="1">
    <location>
        <begin position="63"/>
        <end position="82"/>
    </location>
</feature>
<accession>A0AAV5KSZ8</accession>
<evidence type="ECO:0000313" key="2">
    <source>
        <dbReference type="EMBL" id="GKV27607.1"/>
    </source>
</evidence>
<proteinExistence type="predicted"/>
<keyword evidence="1" id="KW-1133">Transmembrane helix</keyword>
<name>A0AAV5KSZ8_9ROSI</name>
<sequence length="84" mass="9605">MFDRHGKSDYASKYVNFFLKVLVFEDGNQICGCWLYGCGFILSRWRRGSCANWLLLTVGYGHWMFLAAAHSCWLDFVAAGLISL</sequence>
<comment type="caution">
    <text evidence="2">The sequence shown here is derived from an EMBL/GenBank/DDBJ whole genome shotgun (WGS) entry which is preliminary data.</text>
</comment>
<reference evidence="2 3" key="1">
    <citation type="journal article" date="2021" name="Commun. Biol.">
        <title>The genome of Shorea leprosula (Dipterocarpaceae) highlights the ecological relevance of drought in aseasonal tropical rainforests.</title>
        <authorList>
            <person name="Ng K.K.S."/>
            <person name="Kobayashi M.J."/>
            <person name="Fawcett J.A."/>
            <person name="Hatakeyama M."/>
            <person name="Paape T."/>
            <person name="Ng C.H."/>
            <person name="Ang C.C."/>
            <person name="Tnah L.H."/>
            <person name="Lee C.T."/>
            <person name="Nishiyama T."/>
            <person name="Sese J."/>
            <person name="O'Brien M.J."/>
            <person name="Copetti D."/>
            <person name="Mohd Noor M.I."/>
            <person name="Ong R.C."/>
            <person name="Putra M."/>
            <person name="Sireger I.Z."/>
            <person name="Indrioko S."/>
            <person name="Kosugi Y."/>
            <person name="Izuno A."/>
            <person name="Isagi Y."/>
            <person name="Lee S.L."/>
            <person name="Shimizu K.K."/>
        </authorList>
    </citation>
    <scope>NUCLEOTIDE SEQUENCE [LARGE SCALE GENOMIC DNA]</scope>
    <source>
        <strain evidence="2">214</strain>
    </source>
</reference>
<keyword evidence="1" id="KW-0472">Membrane</keyword>
<evidence type="ECO:0000313" key="3">
    <source>
        <dbReference type="Proteomes" id="UP001054252"/>
    </source>
</evidence>
<dbReference type="AlphaFoldDB" id="A0AAV5KSZ8"/>
<gene>
    <name evidence="2" type="ORF">SLEP1_g36763</name>
</gene>
<organism evidence="2 3">
    <name type="scientific">Rubroshorea leprosula</name>
    <dbReference type="NCBI Taxonomy" id="152421"/>
    <lineage>
        <taxon>Eukaryota</taxon>
        <taxon>Viridiplantae</taxon>
        <taxon>Streptophyta</taxon>
        <taxon>Embryophyta</taxon>
        <taxon>Tracheophyta</taxon>
        <taxon>Spermatophyta</taxon>
        <taxon>Magnoliopsida</taxon>
        <taxon>eudicotyledons</taxon>
        <taxon>Gunneridae</taxon>
        <taxon>Pentapetalae</taxon>
        <taxon>rosids</taxon>
        <taxon>malvids</taxon>
        <taxon>Malvales</taxon>
        <taxon>Dipterocarpaceae</taxon>
        <taxon>Rubroshorea</taxon>
    </lineage>
</organism>
<dbReference type="Proteomes" id="UP001054252">
    <property type="component" value="Unassembled WGS sequence"/>
</dbReference>
<protein>
    <submittedName>
        <fullName evidence="2">Uncharacterized protein</fullName>
    </submittedName>
</protein>
<evidence type="ECO:0000256" key="1">
    <source>
        <dbReference type="SAM" id="Phobius"/>
    </source>
</evidence>